<comment type="caution">
    <text evidence="2">The sequence shown here is derived from an EMBL/GenBank/DDBJ whole genome shotgun (WGS) entry which is preliminary data.</text>
</comment>
<proteinExistence type="predicted"/>
<evidence type="ECO:0000313" key="2">
    <source>
        <dbReference type="EMBL" id="KAF0030638.1"/>
    </source>
</evidence>
<organism evidence="2 3">
    <name type="scientific">Scophthalmus maximus</name>
    <name type="common">Turbot</name>
    <name type="synonym">Psetta maxima</name>
    <dbReference type="NCBI Taxonomy" id="52904"/>
    <lineage>
        <taxon>Eukaryota</taxon>
        <taxon>Metazoa</taxon>
        <taxon>Chordata</taxon>
        <taxon>Craniata</taxon>
        <taxon>Vertebrata</taxon>
        <taxon>Euteleostomi</taxon>
        <taxon>Actinopterygii</taxon>
        <taxon>Neopterygii</taxon>
        <taxon>Teleostei</taxon>
        <taxon>Neoteleostei</taxon>
        <taxon>Acanthomorphata</taxon>
        <taxon>Carangaria</taxon>
        <taxon>Pleuronectiformes</taxon>
        <taxon>Pleuronectoidei</taxon>
        <taxon>Scophthalmidae</taxon>
        <taxon>Scophthalmus</taxon>
    </lineage>
</organism>
<dbReference type="AlphaFoldDB" id="A0A6A4SEH0"/>
<gene>
    <name evidence="2" type="ORF">F2P81_017369</name>
</gene>
<name>A0A6A4SEH0_SCOMX</name>
<dbReference type="EMBL" id="VEVO01000015">
    <property type="protein sequence ID" value="KAF0030638.1"/>
    <property type="molecule type" value="Genomic_DNA"/>
</dbReference>
<dbReference type="Proteomes" id="UP000438429">
    <property type="component" value="Unassembled WGS sequence"/>
</dbReference>
<evidence type="ECO:0000313" key="3">
    <source>
        <dbReference type="Proteomes" id="UP000438429"/>
    </source>
</evidence>
<reference evidence="2 3" key="1">
    <citation type="submission" date="2019-06" db="EMBL/GenBank/DDBJ databases">
        <title>Draft genomes of female and male turbot (Scophthalmus maximus).</title>
        <authorList>
            <person name="Xu H."/>
            <person name="Xu X.-W."/>
            <person name="Shao C."/>
            <person name="Chen S."/>
        </authorList>
    </citation>
    <scope>NUCLEOTIDE SEQUENCE [LARGE SCALE GENOMIC DNA]</scope>
    <source>
        <strain evidence="2">Ysfricsl-2016a</strain>
        <tissue evidence="2">Blood</tissue>
    </source>
</reference>
<protein>
    <submittedName>
        <fullName evidence="2">Uncharacterized protein</fullName>
    </submittedName>
</protein>
<sequence>MRQNAGSLKQTAVTTEPLRHRRSNASQTEHAASFARDTRQRILAVNVIGPRLSRQFLRQTIVLRLVESGLAVALENWYRTKRRRRKKVVDMHILSLTVSASSPQTVPELQMERVWQGGLWVVSS</sequence>
<feature type="region of interest" description="Disordered" evidence="1">
    <location>
        <begin position="1"/>
        <end position="33"/>
    </location>
</feature>
<evidence type="ECO:0000256" key="1">
    <source>
        <dbReference type="SAM" id="MobiDB-lite"/>
    </source>
</evidence>
<accession>A0A6A4SEH0</accession>
<feature type="compositionally biased region" description="Polar residues" evidence="1">
    <location>
        <begin position="1"/>
        <end position="14"/>
    </location>
</feature>